<dbReference type="Pfam" id="PF01535">
    <property type="entry name" value="PPR"/>
    <property type="match status" value="3"/>
</dbReference>
<dbReference type="FunFam" id="1.25.40.10:FF:000690">
    <property type="entry name" value="Pentatricopeptide repeat-containing protein"/>
    <property type="match status" value="1"/>
</dbReference>
<dbReference type="PROSITE" id="PS51375">
    <property type="entry name" value="PPR"/>
    <property type="match status" value="4"/>
</dbReference>
<dbReference type="GO" id="GO:0003729">
    <property type="term" value="F:mRNA binding"/>
    <property type="evidence" value="ECO:0007669"/>
    <property type="project" value="UniProtKB-ARBA"/>
</dbReference>
<dbReference type="Gene3D" id="1.25.40.10">
    <property type="entry name" value="Tetratricopeptide repeat domain"/>
    <property type="match status" value="4"/>
</dbReference>
<dbReference type="FunFam" id="1.25.40.10:FF:000031">
    <property type="entry name" value="Pentatricopeptide repeat-containing protein mitochondrial"/>
    <property type="match status" value="1"/>
</dbReference>
<protein>
    <recommendedName>
        <fullName evidence="6">Pentatricopeptide repeat-containing protein</fullName>
    </recommendedName>
</protein>
<dbReference type="FunFam" id="1.25.40.10:FF:000470">
    <property type="entry name" value="Pentatricopeptide repeat-containing protein At5g66520"/>
    <property type="match status" value="1"/>
</dbReference>
<dbReference type="EMBL" id="JABCRI010000023">
    <property type="protein sequence ID" value="KAF8378495.1"/>
    <property type="molecule type" value="Genomic_DNA"/>
</dbReference>
<dbReference type="AlphaFoldDB" id="A0A834YFZ5"/>
<keyword evidence="2" id="KW-0677">Repeat</keyword>
<dbReference type="InterPro" id="IPR011990">
    <property type="entry name" value="TPR-like_helical_dom_sf"/>
</dbReference>
<evidence type="ECO:0000313" key="4">
    <source>
        <dbReference type="EMBL" id="KAF8378495.1"/>
    </source>
</evidence>
<dbReference type="GO" id="GO:0009451">
    <property type="term" value="P:RNA modification"/>
    <property type="evidence" value="ECO:0007669"/>
    <property type="project" value="InterPro"/>
</dbReference>
<feature type="repeat" description="PPR" evidence="3">
    <location>
        <begin position="243"/>
        <end position="273"/>
    </location>
</feature>
<dbReference type="Pfam" id="PF13041">
    <property type="entry name" value="PPR_2"/>
    <property type="match status" value="3"/>
</dbReference>
<dbReference type="InterPro" id="IPR046848">
    <property type="entry name" value="E_motif"/>
</dbReference>
<dbReference type="Pfam" id="PF20430">
    <property type="entry name" value="Eplus_motif"/>
    <property type="match status" value="1"/>
</dbReference>
<dbReference type="InterPro" id="IPR002885">
    <property type="entry name" value="PPR_rpt"/>
</dbReference>
<evidence type="ECO:0000256" key="1">
    <source>
        <dbReference type="ARBA" id="ARBA00006643"/>
    </source>
</evidence>
<dbReference type="OMA" id="FWNAMIM"/>
<dbReference type="SUPFAM" id="SSF48452">
    <property type="entry name" value="TPR-like"/>
    <property type="match status" value="1"/>
</dbReference>
<evidence type="ECO:0000313" key="5">
    <source>
        <dbReference type="Proteomes" id="UP000655225"/>
    </source>
</evidence>
<dbReference type="PANTHER" id="PTHR47926:SF386">
    <property type="entry name" value="PENTATRICOPEPTIDE REPEAT-CONTAINING PROTEIN"/>
    <property type="match status" value="1"/>
</dbReference>
<accession>A0A834YFZ5</accession>
<proteinExistence type="inferred from homology"/>
<keyword evidence="5" id="KW-1185">Reference proteome</keyword>
<organism evidence="4 5">
    <name type="scientific">Tetracentron sinense</name>
    <name type="common">Spur-leaf</name>
    <dbReference type="NCBI Taxonomy" id="13715"/>
    <lineage>
        <taxon>Eukaryota</taxon>
        <taxon>Viridiplantae</taxon>
        <taxon>Streptophyta</taxon>
        <taxon>Embryophyta</taxon>
        <taxon>Tracheophyta</taxon>
        <taxon>Spermatophyta</taxon>
        <taxon>Magnoliopsida</taxon>
        <taxon>Trochodendrales</taxon>
        <taxon>Trochodendraceae</taxon>
        <taxon>Tetracentron</taxon>
    </lineage>
</organism>
<comment type="caution">
    <text evidence="4">The sequence shown here is derived from an EMBL/GenBank/DDBJ whole genome shotgun (WGS) entry which is preliminary data.</text>
</comment>
<dbReference type="Proteomes" id="UP000655225">
    <property type="component" value="Unassembled WGS sequence"/>
</dbReference>
<name>A0A834YFZ5_TETSI</name>
<feature type="repeat" description="PPR" evidence="3">
    <location>
        <begin position="171"/>
        <end position="206"/>
    </location>
</feature>
<dbReference type="Pfam" id="PF20431">
    <property type="entry name" value="E_motif"/>
    <property type="match status" value="1"/>
</dbReference>
<reference evidence="4 5" key="1">
    <citation type="submission" date="2020-04" db="EMBL/GenBank/DDBJ databases">
        <title>Plant Genome Project.</title>
        <authorList>
            <person name="Zhang R.-G."/>
        </authorList>
    </citation>
    <scope>NUCLEOTIDE SEQUENCE [LARGE SCALE GENOMIC DNA]</scope>
    <source>
        <strain evidence="4">YNK0</strain>
        <tissue evidence="4">Leaf</tissue>
    </source>
</reference>
<feature type="repeat" description="PPR" evidence="3">
    <location>
        <begin position="374"/>
        <end position="408"/>
    </location>
</feature>
<dbReference type="PANTHER" id="PTHR47926">
    <property type="entry name" value="PENTATRICOPEPTIDE REPEAT-CONTAINING PROTEIN"/>
    <property type="match status" value="1"/>
</dbReference>
<dbReference type="OrthoDB" id="185373at2759"/>
<sequence length="701" mass="78642">MKIQNPKSLLSLIENCTSLQELKQIHAKSIIFGLAYGQFILNKIITESLLSEEVLDYATRIFDRTHEPGIFIWNAMIKGYSSSETPIIAISVYNKMWVSKDVVADNYTFPFVFRACAKISASDKGREVHGVVLRKGYDSDRFVLSSLLNFYTVFGLTKDARKIFDEAEWKDVVFWNAMIMGYTRAGQVLKAFEIFKEMMELRNMKPNEGTMLGLISGCLVTKNLKLGREIHGYVRKEMDFTISVKLGSALIDLYAKCGNLDNARKVFEEMPEKNTVVWNSLICGYSQTGTPRQAIDLFREMHFMNVKPDRFTISGLLSACAQMGAFNLGNWVRQFAEKNRIWDAFVGTSLVDMYAKCGYIEMAREVFDGMPLRTVATWNAILSGYASHGQAKCTIDLFNEMENLGAKPDAVTFLAILHACAHMGLVEEGSWYFDLMVNYYRIAPKVEHYGCMVDLLSRAGFLREARQLIESMGIEPNVIVWGALLNACSIHGDTVIGEWAAHHIFELDPTDGGSYVLLANVYAAARRFDGVKAVRERMVENGIWKPPGCSMIEIGDVVHEFVVADKAHSKSDEIYLVLDELSKRLKMEGYVSMLDVDQENAGFRECSLFSLFTAPNNATFSKEHIFSSLTEVEKTIIQVQEVGSGVLDYLQLVLQVVIDLLKPTADVALPILQKAGDQALKITSPAISEASKKTQEVLAQE</sequence>
<comment type="similarity">
    <text evidence="1">Belongs to the PPR family. PCMP-H subfamily.</text>
</comment>
<dbReference type="InterPro" id="IPR046849">
    <property type="entry name" value="E2_motif"/>
</dbReference>
<dbReference type="NCBIfam" id="TIGR00756">
    <property type="entry name" value="PPR"/>
    <property type="match status" value="4"/>
</dbReference>
<evidence type="ECO:0000256" key="2">
    <source>
        <dbReference type="ARBA" id="ARBA00022737"/>
    </source>
</evidence>
<dbReference type="InterPro" id="IPR046960">
    <property type="entry name" value="PPR_At4g14850-like_plant"/>
</dbReference>
<evidence type="ECO:0008006" key="6">
    <source>
        <dbReference type="Google" id="ProtNLM"/>
    </source>
</evidence>
<gene>
    <name evidence="4" type="ORF">HHK36_029837</name>
</gene>
<evidence type="ECO:0000256" key="3">
    <source>
        <dbReference type="PROSITE-ProRule" id="PRU00708"/>
    </source>
</evidence>
<feature type="repeat" description="PPR" evidence="3">
    <location>
        <begin position="274"/>
        <end position="308"/>
    </location>
</feature>